<comment type="caution">
    <text evidence="3">The sequence shown here is derived from an EMBL/GenBank/DDBJ whole genome shotgun (WGS) entry which is preliminary data.</text>
</comment>
<proteinExistence type="predicted"/>
<evidence type="ECO:0000256" key="1">
    <source>
        <dbReference type="ARBA" id="ARBA00023180"/>
    </source>
</evidence>
<organism evidence="3 4">
    <name type="scientific">Folsomia candida</name>
    <name type="common">Springtail</name>
    <dbReference type="NCBI Taxonomy" id="158441"/>
    <lineage>
        <taxon>Eukaryota</taxon>
        <taxon>Metazoa</taxon>
        <taxon>Ecdysozoa</taxon>
        <taxon>Arthropoda</taxon>
        <taxon>Hexapoda</taxon>
        <taxon>Collembola</taxon>
        <taxon>Entomobryomorpha</taxon>
        <taxon>Isotomoidea</taxon>
        <taxon>Isotomidae</taxon>
        <taxon>Proisotominae</taxon>
        <taxon>Folsomia</taxon>
    </lineage>
</organism>
<gene>
    <name evidence="3" type="ORF">Fcan01_27788</name>
</gene>
<dbReference type="AlphaFoldDB" id="A0A226CZJ1"/>
<dbReference type="PANTHER" id="PTHR11559">
    <property type="entry name" value="CARBOXYLESTERASE"/>
    <property type="match status" value="1"/>
</dbReference>
<dbReference type="InterPro" id="IPR050309">
    <property type="entry name" value="Type-B_Carboxylest/Lipase"/>
</dbReference>
<accession>A0A226CZJ1</accession>
<dbReference type="EMBL" id="LNIX01000057">
    <property type="protein sequence ID" value="OXA37456.1"/>
    <property type="molecule type" value="Genomic_DNA"/>
</dbReference>
<dbReference type="STRING" id="158441.A0A226CZJ1"/>
<dbReference type="InterPro" id="IPR002018">
    <property type="entry name" value="CarbesteraseB"/>
</dbReference>
<dbReference type="OrthoDB" id="6846267at2759"/>
<dbReference type="InterPro" id="IPR029058">
    <property type="entry name" value="AB_hydrolase_fold"/>
</dbReference>
<reference evidence="3 4" key="1">
    <citation type="submission" date="2015-12" db="EMBL/GenBank/DDBJ databases">
        <title>The genome of Folsomia candida.</title>
        <authorList>
            <person name="Faddeeva A."/>
            <person name="Derks M.F."/>
            <person name="Anvar Y."/>
            <person name="Smit S."/>
            <person name="Van Straalen N."/>
            <person name="Roelofs D."/>
        </authorList>
    </citation>
    <scope>NUCLEOTIDE SEQUENCE [LARGE SCALE GENOMIC DNA]</scope>
    <source>
        <strain evidence="3 4">VU population</strain>
        <tissue evidence="3">Whole body</tissue>
    </source>
</reference>
<sequence length="472" mass="53168">MYVLIFFVIKLVLAEWETVEVPEVGTIRGLITEDIVQFKGIRYAEAPPRFQPVKSYNRYDTPVDANNETSCFQAPSSLIPVLVEDCLVLNIYKPKGNSSGLRPVLIKIHGFFTFETDQSPGNLGLLDQFWALKWIKEFIIHFNGNPDLITIYGQSAGAASVGYLMDSKLTRGNETYKLFHRAIASSGDNLAGWTINLSAKDQSQQFVAACNCSDGTVDEQLICLQKINSSSIFDIANNISFYGVPSNQANTISPEFVMVPMHPQEVDPETRSRVPLLLGTNMDDGSVIFSRYFNQFIKPNRSHEDPKFLQNKFIQNMLNSSNFGILDKPIGMHETVISSFLKEARMATKFAEMTPYVSNIFSTYYFKAPALHKAMSHAKEIGVAHGDELHYLFKFDDQPYNDTEKAISSKMIGIFYSFMRFGIPSGWTKTKAPHWPEVTEDSFPYLRIDINDTLGAHYGSTFHCQHGQDVGK</sequence>
<name>A0A226CZJ1_FOLCA</name>
<feature type="domain" description="Carboxylesterase type B" evidence="2">
    <location>
        <begin position="109"/>
        <end position="379"/>
    </location>
</feature>
<dbReference type="Pfam" id="PF00135">
    <property type="entry name" value="COesterase"/>
    <property type="match status" value="1"/>
</dbReference>
<protein>
    <submittedName>
        <fullName evidence="3">Acetylcholinesterase</fullName>
    </submittedName>
</protein>
<dbReference type="SUPFAM" id="SSF53474">
    <property type="entry name" value="alpha/beta-Hydrolases"/>
    <property type="match status" value="1"/>
</dbReference>
<evidence type="ECO:0000313" key="3">
    <source>
        <dbReference type="EMBL" id="OXA37456.1"/>
    </source>
</evidence>
<dbReference type="Proteomes" id="UP000198287">
    <property type="component" value="Unassembled WGS sequence"/>
</dbReference>
<keyword evidence="1" id="KW-0325">Glycoprotein</keyword>
<keyword evidence="4" id="KW-1185">Reference proteome</keyword>
<dbReference type="Gene3D" id="3.40.50.1820">
    <property type="entry name" value="alpha/beta hydrolase"/>
    <property type="match status" value="2"/>
</dbReference>
<evidence type="ECO:0000313" key="4">
    <source>
        <dbReference type="Proteomes" id="UP000198287"/>
    </source>
</evidence>
<evidence type="ECO:0000259" key="2">
    <source>
        <dbReference type="Pfam" id="PF00135"/>
    </source>
</evidence>